<proteinExistence type="predicted"/>
<sequence>MFVFRRIKSPPVLQPLTSTESELQGWVGWSMIGKNGAGLYWISNILNPQLDRTMADRLHPGADSDQFQPPPDAVKPPPSDDKPLLPQGTYVIQIPKDQVYRIPPPENSHKMKKLANRKPKRSCCCRCLCWTIAAAFIFLILLAVAAGILYLVFRPEKLKYSIDSISVAGINLTSSAPISPRLTVNIRAENPNDKLSVFYIGKGNSVDVHYGDVNLCNGVLPTFAQSANNVTVIQTALRGSNIMLARDVHSRLVKQERERRVPLKLKVKAPVKIKIGAVKTWEIKVTVMCDVAVDRFIQKSKIVSKSCDYRVDLW</sequence>
<reference evidence="1 2" key="2">
    <citation type="journal article" date="2022" name="Mol. Ecol. Resour.">
        <title>The genomes of chicory, endive, great burdock and yacon provide insights into Asteraceae paleo-polyploidization history and plant inulin production.</title>
        <authorList>
            <person name="Fan W."/>
            <person name="Wang S."/>
            <person name="Wang H."/>
            <person name="Wang A."/>
            <person name="Jiang F."/>
            <person name="Liu H."/>
            <person name="Zhao H."/>
            <person name="Xu D."/>
            <person name="Zhang Y."/>
        </authorList>
    </citation>
    <scope>NUCLEOTIDE SEQUENCE [LARGE SCALE GENOMIC DNA]</scope>
    <source>
        <strain evidence="2">cv. Yunnan</strain>
        <tissue evidence="1">Leaves</tissue>
    </source>
</reference>
<reference evidence="2" key="1">
    <citation type="journal article" date="2022" name="Mol. Ecol. Resour.">
        <title>The genomes of chicory, endive, great burdock and yacon provide insights into Asteraceae palaeo-polyploidization history and plant inulin production.</title>
        <authorList>
            <person name="Fan W."/>
            <person name="Wang S."/>
            <person name="Wang H."/>
            <person name="Wang A."/>
            <person name="Jiang F."/>
            <person name="Liu H."/>
            <person name="Zhao H."/>
            <person name="Xu D."/>
            <person name="Zhang Y."/>
        </authorList>
    </citation>
    <scope>NUCLEOTIDE SEQUENCE [LARGE SCALE GENOMIC DNA]</scope>
    <source>
        <strain evidence="2">cv. Yunnan</strain>
    </source>
</reference>
<dbReference type="EMBL" id="CM042028">
    <property type="protein sequence ID" value="KAI3797857.1"/>
    <property type="molecule type" value="Genomic_DNA"/>
</dbReference>
<keyword evidence="2" id="KW-1185">Reference proteome</keyword>
<name>A0ACB9HPX5_9ASTR</name>
<dbReference type="Proteomes" id="UP001056120">
    <property type="component" value="Linkage Group LG11"/>
</dbReference>
<organism evidence="1 2">
    <name type="scientific">Smallanthus sonchifolius</name>
    <dbReference type="NCBI Taxonomy" id="185202"/>
    <lineage>
        <taxon>Eukaryota</taxon>
        <taxon>Viridiplantae</taxon>
        <taxon>Streptophyta</taxon>
        <taxon>Embryophyta</taxon>
        <taxon>Tracheophyta</taxon>
        <taxon>Spermatophyta</taxon>
        <taxon>Magnoliopsida</taxon>
        <taxon>eudicotyledons</taxon>
        <taxon>Gunneridae</taxon>
        <taxon>Pentapetalae</taxon>
        <taxon>asterids</taxon>
        <taxon>campanulids</taxon>
        <taxon>Asterales</taxon>
        <taxon>Asteraceae</taxon>
        <taxon>Asteroideae</taxon>
        <taxon>Heliantheae alliance</taxon>
        <taxon>Millerieae</taxon>
        <taxon>Smallanthus</taxon>
    </lineage>
</organism>
<protein>
    <submittedName>
        <fullName evidence="1">Uncharacterized protein</fullName>
    </submittedName>
</protein>
<evidence type="ECO:0000313" key="2">
    <source>
        <dbReference type="Proteomes" id="UP001056120"/>
    </source>
</evidence>
<evidence type="ECO:0000313" key="1">
    <source>
        <dbReference type="EMBL" id="KAI3797857.1"/>
    </source>
</evidence>
<gene>
    <name evidence="1" type="ORF">L1987_33121</name>
</gene>
<accession>A0ACB9HPX5</accession>
<comment type="caution">
    <text evidence="1">The sequence shown here is derived from an EMBL/GenBank/DDBJ whole genome shotgun (WGS) entry which is preliminary data.</text>
</comment>